<dbReference type="Proteomes" id="UP000215914">
    <property type="component" value="Unassembled WGS sequence"/>
</dbReference>
<dbReference type="AlphaFoldDB" id="A0A9K3I737"/>
<evidence type="ECO:0000313" key="2">
    <source>
        <dbReference type="Proteomes" id="UP000215914"/>
    </source>
</evidence>
<sequence>MSRFEWWLVGVSGGGRGCGWWGCLVEVMVVAGGGDGRERERECLCLVEERRYIVLYK</sequence>
<keyword evidence="2" id="KW-1185">Reference proteome</keyword>
<accession>A0A9K3I737</accession>
<evidence type="ECO:0000313" key="1">
    <source>
        <dbReference type="EMBL" id="KAF5791310.1"/>
    </source>
</evidence>
<protein>
    <submittedName>
        <fullName evidence="1">Uncharacterized protein</fullName>
    </submittedName>
</protein>
<reference evidence="1" key="1">
    <citation type="journal article" date="2017" name="Nature">
        <title>The sunflower genome provides insights into oil metabolism, flowering and Asterid evolution.</title>
        <authorList>
            <person name="Badouin H."/>
            <person name="Gouzy J."/>
            <person name="Grassa C.J."/>
            <person name="Murat F."/>
            <person name="Staton S.E."/>
            <person name="Cottret L."/>
            <person name="Lelandais-Briere C."/>
            <person name="Owens G.L."/>
            <person name="Carrere S."/>
            <person name="Mayjonade B."/>
            <person name="Legrand L."/>
            <person name="Gill N."/>
            <person name="Kane N.C."/>
            <person name="Bowers J.E."/>
            <person name="Hubner S."/>
            <person name="Bellec A."/>
            <person name="Berard A."/>
            <person name="Berges H."/>
            <person name="Blanchet N."/>
            <person name="Boniface M.C."/>
            <person name="Brunel D."/>
            <person name="Catrice O."/>
            <person name="Chaidir N."/>
            <person name="Claudel C."/>
            <person name="Donnadieu C."/>
            <person name="Faraut T."/>
            <person name="Fievet G."/>
            <person name="Helmstetter N."/>
            <person name="King M."/>
            <person name="Knapp S.J."/>
            <person name="Lai Z."/>
            <person name="Le Paslier M.C."/>
            <person name="Lippi Y."/>
            <person name="Lorenzon L."/>
            <person name="Mandel J.R."/>
            <person name="Marage G."/>
            <person name="Marchand G."/>
            <person name="Marquand E."/>
            <person name="Bret-Mestries E."/>
            <person name="Morien E."/>
            <person name="Nambeesan S."/>
            <person name="Nguyen T."/>
            <person name="Pegot-Espagnet P."/>
            <person name="Pouilly N."/>
            <person name="Raftis F."/>
            <person name="Sallet E."/>
            <person name="Schiex T."/>
            <person name="Thomas J."/>
            <person name="Vandecasteele C."/>
            <person name="Vares D."/>
            <person name="Vear F."/>
            <person name="Vautrin S."/>
            <person name="Crespi M."/>
            <person name="Mangin B."/>
            <person name="Burke J.M."/>
            <person name="Salse J."/>
            <person name="Munos S."/>
            <person name="Vincourt P."/>
            <person name="Rieseberg L.H."/>
            <person name="Langlade N.B."/>
        </authorList>
    </citation>
    <scope>NUCLEOTIDE SEQUENCE</scope>
    <source>
        <tissue evidence="1">Leaves</tissue>
    </source>
</reference>
<reference evidence="1" key="2">
    <citation type="submission" date="2020-06" db="EMBL/GenBank/DDBJ databases">
        <title>Helianthus annuus Genome sequencing and assembly Release 2.</title>
        <authorList>
            <person name="Gouzy J."/>
            <person name="Langlade N."/>
            <person name="Munos S."/>
        </authorList>
    </citation>
    <scope>NUCLEOTIDE SEQUENCE</scope>
    <source>
        <tissue evidence="1">Leaves</tissue>
    </source>
</reference>
<dbReference type="Gramene" id="mRNA:HanXRQr2_Chr09g0393191">
    <property type="protein sequence ID" value="mRNA:HanXRQr2_Chr09g0393191"/>
    <property type="gene ID" value="HanXRQr2_Chr09g0393191"/>
</dbReference>
<comment type="caution">
    <text evidence="1">The sequence shown here is derived from an EMBL/GenBank/DDBJ whole genome shotgun (WGS) entry which is preliminary data.</text>
</comment>
<organism evidence="1 2">
    <name type="scientific">Helianthus annuus</name>
    <name type="common">Common sunflower</name>
    <dbReference type="NCBI Taxonomy" id="4232"/>
    <lineage>
        <taxon>Eukaryota</taxon>
        <taxon>Viridiplantae</taxon>
        <taxon>Streptophyta</taxon>
        <taxon>Embryophyta</taxon>
        <taxon>Tracheophyta</taxon>
        <taxon>Spermatophyta</taxon>
        <taxon>Magnoliopsida</taxon>
        <taxon>eudicotyledons</taxon>
        <taxon>Gunneridae</taxon>
        <taxon>Pentapetalae</taxon>
        <taxon>asterids</taxon>
        <taxon>campanulids</taxon>
        <taxon>Asterales</taxon>
        <taxon>Asteraceae</taxon>
        <taxon>Asteroideae</taxon>
        <taxon>Heliantheae alliance</taxon>
        <taxon>Heliantheae</taxon>
        <taxon>Helianthus</taxon>
    </lineage>
</organism>
<name>A0A9K3I737_HELAN</name>
<proteinExistence type="predicted"/>
<dbReference type="EMBL" id="MNCJ02000324">
    <property type="protein sequence ID" value="KAF5791310.1"/>
    <property type="molecule type" value="Genomic_DNA"/>
</dbReference>
<gene>
    <name evidence="1" type="ORF">HanXRQr2_Chr09g0393191</name>
</gene>